<dbReference type="Proteomes" id="UP000579647">
    <property type="component" value="Unassembled WGS sequence"/>
</dbReference>
<dbReference type="SUPFAM" id="SSF81301">
    <property type="entry name" value="Nucleotidyltransferase"/>
    <property type="match status" value="1"/>
</dbReference>
<protein>
    <submittedName>
        <fullName evidence="2">Putative nucleotidyltransferase</fullName>
    </submittedName>
</protein>
<dbReference type="GO" id="GO:0016779">
    <property type="term" value="F:nucleotidyltransferase activity"/>
    <property type="evidence" value="ECO:0007669"/>
    <property type="project" value="InterPro"/>
</dbReference>
<proteinExistence type="predicted"/>
<dbReference type="AlphaFoldDB" id="A0A840W5Y3"/>
<organism evidence="2 3">
    <name type="scientific">Nocardiopsis metallicus</name>
    <dbReference type="NCBI Taxonomy" id="179819"/>
    <lineage>
        <taxon>Bacteria</taxon>
        <taxon>Bacillati</taxon>
        <taxon>Actinomycetota</taxon>
        <taxon>Actinomycetes</taxon>
        <taxon>Streptosporangiales</taxon>
        <taxon>Nocardiopsidaceae</taxon>
        <taxon>Nocardiopsis</taxon>
    </lineage>
</organism>
<comment type="caution">
    <text evidence="2">The sequence shown here is derived from an EMBL/GenBank/DDBJ whole genome shotgun (WGS) entry which is preliminary data.</text>
</comment>
<gene>
    <name evidence="2" type="ORF">HNR07_003537</name>
</gene>
<accession>A0A840W5Y3</accession>
<evidence type="ECO:0000313" key="3">
    <source>
        <dbReference type="Proteomes" id="UP000579647"/>
    </source>
</evidence>
<dbReference type="CDD" id="cd05403">
    <property type="entry name" value="NT_KNTase_like"/>
    <property type="match status" value="1"/>
</dbReference>
<feature type="domain" description="Polymerase nucleotidyl transferase" evidence="1">
    <location>
        <begin position="20"/>
        <end position="77"/>
    </location>
</feature>
<reference evidence="2 3" key="1">
    <citation type="submission" date="2020-08" db="EMBL/GenBank/DDBJ databases">
        <title>Sequencing the genomes of 1000 actinobacteria strains.</title>
        <authorList>
            <person name="Klenk H.-P."/>
        </authorList>
    </citation>
    <scope>NUCLEOTIDE SEQUENCE [LARGE SCALE GENOMIC DNA]</scope>
    <source>
        <strain evidence="2 3">DSM 44598</strain>
    </source>
</reference>
<keyword evidence="3" id="KW-1185">Reference proteome</keyword>
<dbReference type="InterPro" id="IPR043519">
    <property type="entry name" value="NT_sf"/>
</dbReference>
<dbReference type="RefSeq" id="WP_184365866.1">
    <property type="nucleotide sequence ID" value="NZ_BAAAKM010000050.1"/>
</dbReference>
<name>A0A840W5Y3_9ACTN</name>
<keyword evidence="2" id="KW-0808">Transferase</keyword>
<evidence type="ECO:0000259" key="1">
    <source>
        <dbReference type="Pfam" id="PF01909"/>
    </source>
</evidence>
<sequence length="256" mass="27670">MTFSDSDERFLAATTDRLAALPGVEAVSLGGSRAQGTHRPDSDWDLAVYYRGSKGEFTPRALRDVGWEGEVSEFGGWSEGVFNGGAWLRIDGRPVDVHYRDLDSVEHELAEAEQGRFRVEPLMFHLAGVPTYLVVAELALGRVLVGDLPRPGYPGRLRRSAPPRWRGFASANLAYAERNHAPYGRVAQCAGLVAQAASQAAHALLAARGEWVTNDKTLLARAGMEEVDFVVAGMTADPRDLLAAVAETGRIIAGAR</sequence>
<dbReference type="Gene3D" id="3.30.460.10">
    <property type="entry name" value="Beta Polymerase, domain 2"/>
    <property type="match status" value="1"/>
</dbReference>
<dbReference type="Pfam" id="PF01909">
    <property type="entry name" value="NTP_transf_2"/>
    <property type="match status" value="1"/>
</dbReference>
<evidence type="ECO:0000313" key="2">
    <source>
        <dbReference type="EMBL" id="MBB5492400.1"/>
    </source>
</evidence>
<dbReference type="InterPro" id="IPR002934">
    <property type="entry name" value="Polymerase_NTP_transf_dom"/>
</dbReference>
<dbReference type="EMBL" id="JACHDO010000001">
    <property type="protein sequence ID" value="MBB5492400.1"/>
    <property type="molecule type" value="Genomic_DNA"/>
</dbReference>